<name>A0A024AZG4_9CAUD</name>
<evidence type="ECO:0000313" key="2">
    <source>
        <dbReference type="Proteomes" id="UP000026902"/>
    </source>
</evidence>
<dbReference type="GeneID" id="19526441"/>
<dbReference type="EMBL" id="KJ489397">
    <property type="protein sequence ID" value="AHZ09575.1"/>
    <property type="molecule type" value="Genomic_DNA"/>
</dbReference>
<accession>A0A024AZG4</accession>
<dbReference type="Proteomes" id="UP000026902">
    <property type="component" value="Segment"/>
</dbReference>
<proteinExistence type="predicted"/>
<dbReference type="KEGG" id="vg:19526441"/>
<organism evidence="1 2">
    <name type="scientific">Bacillus phage CAM003</name>
    <dbReference type="NCBI Taxonomy" id="1486657"/>
    <lineage>
        <taxon>Viruses</taxon>
        <taxon>Duplodnaviria</taxon>
        <taxon>Heunggongvirae</taxon>
        <taxon>Uroviricota</taxon>
        <taxon>Caudoviricetes</taxon>
        <taxon>Herelleviridae</taxon>
        <taxon>Bastillevirinae</taxon>
        <taxon>Bastillevirus</taxon>
        <taxon>Bastillevirus CAM003</taxon>
    </lineage>
</organism>
<sequence length="137" mass="16029">MNFESEWLTALREGRETTPMGNFTLHSIKDAAKRVFDTDRILIDDNMGEINIQLPREVYNNLTFEKIDRFEYLCRPAGFYFSYTEYEALQPIQILAELRDERDWLQALGVMGGFEGGKLVAYNHAIELLERLVKEMI</sequence>
<dbReference type="RefSeq" id="YP_009037041.1">
    <property type="nucleotide sequence ID" value="NC_024216.1"/>
</dbReference>
<protein>
    <submittedName>
        <fullName evidence="1">Uncharacterized protein</fullName>
    </submittedName>
</protein>
<keyword evidence="2" id="KW-1185">Reference proteome</keyword>
<evidence type="ECO:0000313" key="1">
    <source>
        <dbReference type="EMBL" id="AHZ09575.1"/>
    </source>
</evidence>
<reference evidence="2" key="1">
    <citation type="submission" date="2014-09" db="EMBL/GenBank/DDBJ databases">
        <authorList>
            <person name="Sauder A.B."/>
            <person name="McKenzie Q.R."/>
            <person name="Temple L.M."/>
            <person name="Alexis B.K."/>
            <person name="Al-Atrache Z."/>
            <person name="Lewis L.O."/>
            <person name="Loesser-Casey K.E."/>
            <person name="Mitchell K.J."/>
        </authorList>
    </citation>
    <scope>NUCLEOTIDE SEQUENCE [LARGE SCALE GENOMIC DNA]</scope>
</reference>